<dbReference type="RefSeq" id="WP_268527175.1">
    <property type="nucleotide sequence ID" value="NZ_JALAOG010000045.1"/>
</dbReference>
<evidence type="ECO:0000259" key="3">
    <source>
        <dbReference type="Pfam" id="PF00724"/>
    </source>
</evidence>
<comment type="caution">
    <text evidence="4">The sequence shown here is derived from an EMBL/GenBank/DDBJ whole genome shotgun (WGS) entry which is preliminary data.</text>
</comment>
<gene>
    <name evidence="4" type="ORF">MOC71_06225</name>
</gene>
<dbReference type="Pfam" id="PF00724">
    <property type="entry name" value="Oxidored_FMN"/>
    <property type="match status" value="1"/>
</dbReference>
<dbReference type="PANTHER" id="PTHR43656">
    <property type="entry name" value="BINDING OXIDOREDUCTASE, PUTATIVE (AFU_ORTHOLOGUE AFUA_2G08260)-RELATED"/>
    <property type="match status" value="1"/>
</dbReference>
<dbReference type="GO" id="GO:0016491">
    <property type="term" value="F:oxidoreductase activity"/>
    <property type="evidence" value="ECO:0007669"/>
    <property type="project" value="UniProtKB-KW"/>
</dbReference>
<reference evidence="4" key="1">
    <citation type="submission" date="2022-02" db="EMBL/GenBank/DDBJ databases">
        <title>Crop Bioprotection Bacillus Genome Sequencing.</title>
        <authorList>
            <person name="Dunlap C."/>
        </authorList>
    </citation>
    <scope>NUCLEOTIDE SEQUENCE</scope>
    <source>
        <strain evidence="4">98-1</strain>
    </source>
</reference>
<proteinExistence type="predicted"/>
<dbReference type="PANTHER" id="PTHR43656:SF2">
    <property type="entry name" value="BINDING OXIDOREDUCTASE, PUTATIVE (AFU_ORTHOLOGUE AFUA_2G08260)-RELATED"/>
    <property type="match status" value="1"/>
</dbReference>
<dbReference type="Proteomes" id="UP001067121">
    <property type="component" value="Unassembled WGS sequence"/>
</dbReference>
<evidence type="ECO:0000313" key="4">
    <source>
        <dbReference type="EMBL" id="MCY8316344.1"/>
    </source>
</evidence>
<evidence type="ECO:0000256" key="2">
    <source>
        <dbReference type="ARBA" id="ARBA00023002"/>
    </source>
</evidence>
<organism evidence="4 5">
    <name type="scientific">Bacillus vallismortis</name>
    <dbReference type="NCBI Taxonomy" id="72361"/>
    <lineage>
        <taxon>Bacteria</taxon>
        <taxon>Bacillati</taxon>
        <taxon>Bacillota</taxon>
        <taxon>Bacilli</taxon>
        <taxon>Bacillales</taxon>
        <taxon>Bacillaceae</taxon>
        <taxon>Bacillus</taxon>
    </lineage>
</organism>
<evidence type="ECO:0000313" key="5">
    <source>
        <dbReference type="Proteomes" id="UP001067121"/>
    </source>
</evidence>
<keyword evidence="2" id="KW-0560">Oxidoreductase</keyword>
<dbReference type="EMBL" id="JALAOH010000012">
    <property type="protein sequence ID" value="MCY8316344.1"/>
    <property type="molecule type" value="Genomic_DNA"/>
</dbReference>
<keyword evidence="1" id="KW-0285">Flavoprotein</keyword>
<name>A0AAP3CH64_BACVA</name>
<feature type="domain" description="NADH:flavin oxidoreductase/NADH oxidase N-terminal" evidence="3">
    <location>
        <begin position="7"/>
        <end position="355"/>
    </location>
</feature>
<dbReference type="InterPro" id="IPR001155">
    <property type="entry name" value="OxRdtase_FMN_N"/>
</dbReference>
<dbReference type="AlphaFoldDB" id="A0AAP3CH64"/>
<accession>A0AAP3CH64</accession>
<dbReference type="GO" id="GO:0010181">
    <property type="term" value="F:FMN binding"/>
    <property type="evidence" value="ECO:0007669"/>
    <property type="project" value="InterPro"/>
</dbReference>
<dbReference type="SUPFAM" id="SSF51395">
    <property type="entry name" value="FMN-linked oxidoreductases"/>
    <property type="match status" value="1"/>
</dbReference>
<dbReference type="CDD" id="cd02803">
    <property type="entry name" value="OYE_like_FMN_family"/>
    <property type="match status" value="1"/>
</dbReference>
<protein>
    <submittedName>
        <fullName evidence="4">NADH:flavin oxidoreductase</fullName>
    </submittedName>
</protein>
<dbReference type="InterPro" id="IPR051799">
    <property type="entry name" value="NADH_flavin_oxidoreductase"/>
</dbReference>
<evidence type="ECO:0000256" key="1">
    <source>
        <dbReference type="ARBA" id="ARBA00022630"/>
    </source>
</evidence>
<sequence>MSNKDLLFEKVTLGSTSIDNRVGLAPMTRTSATPDGYATEQMVSYYTSFARGGFGLIITEGIYPDDQYSQGYLNQPGIVYEEQVKAWKKVVDSVRRAGARIFAQLMHAGALSQGNRFVNETIAPSSVQPKGEQMEFYGGKGPFSIPREVTKEDITEVIKGFVNAAKKAKTAGFDGVEIHGANGYLLDQFLTDYTNHRTDEYGGSAENRVRLLVEVSKAVREAVGQDFTVGIRISQGKVNDYTHKWQGKDKDAEIIFGQLGQAGLDFIHVTEYEAWQPAFPEGEGTTATDSAFGDGGSSMARLAKTYSNLPVIANGHLEDPAKAREIIEKGEADVITLGKGALANHDWVQKVKNGERLAEFQPEKVLSPNAKIKEFETEGFE</sequence>
<dbReference type="Gene3D" id="3.20.20.70">
    <property type="entry name" value="Aldolase class I"/>
    <property type="match status" value="1"/>
</dbReference>
<dbReference type="InterPro" id="IPR013785">
    <property type="entry name" value="Aldolase_TIM"/>
</dbReference>